<evidence type="ECO:0000256" key="1">
    <source>
        <dbReference type="SAM" id="MobiDB-lite"/>
    </source>
</evidence>
<feature type="region of interest" description="Disordered" evidence="1">
    <location>
        <begin position="40"/>
        <end position="104"/>
    </location>
</feature>
<name>A0AAV4S1L3_9ARAC</name>
<gene>
    <name evidence="2" type="ORF">CDAR_570191</name>
</gene>
<sequence>MTYENECKLKLGKFKTPQHHFLIINLIDSRQEIAHGRNSAMGRAQIQPTGHQWANVPDARTPGEFRRGLTSARCNVGISRPSRSPDLTPPGKPSGGSSVIPRRC</sequence>
<reference evidence="2 3" key="1">
    <citation type="submission" date="2021-06" db="EMBL/GenBank/DDBJ databases">
        <title>Caerostris darwini draft genome.</title>
        <authorList>
            <person name="Kono N."/>
            <person name="Arakawa K."/>
        </authorList>
    </citation>
    <scope>NUCLEOTIDE SEQUENCE [LARGE SCALE GENOMIC DNA]</scope>
</reference>
<accession>A0AAV4S1L3</accession>
<proteinExistence type="predicted"/>
<comment type="caution">
    <text evidence="2">The sequence shown here is derived from an EMBL/GenBank/DDBJ whole genome shotgun (WGS) entry which is preliminary data.</text>
</comment>
<keyword evidence="3" id="KW-1185">Reference proteome</keyword>
<dbReference type="AlphaFoldDB" id="A0AAV4S1L3"/>
<dbReference type="Proteomes" id="UP001054837">
    <property type="component" value="Unassembled WGS sequence"/>
</dbReference>
<organism evidence="2 3">
    <name type="scientific">Caerostris darwini</name>
    <dbReference type="NCBI Taxonomy" id="1538125"/>
    <lineage>
        <taxon>Eukaryota</taxon>
        <taxon>Metazoa</taxon>
        <taxon>Ecdysozoa</taxon>
        <taxon>Arthropoda</taxon>
        <taxon>Chelicerata</taxon>
        <taxon>Arachnida</taxon>
        <taxon>Araneae</taxon>
        <taxon>Araneomorphae</taxon>
        <taxon>Entelegynae</taxon>
        <taxon>Araneoidea</taxon>
        <taxon>Araneidae</taxon>
        <taxon>Caerostris</taxon>
    </lineage>
</organism>
<dbReference type="EMBL" id="BPLQ01006940">
    <property type="protein sequence ID" value="GIY26435.1"/>
    <property type="molecule type" value="Genomic_DNA"/>
</dbReference>
<evidence type="ECO:0000313" key="3">
    <source>
        <dbReference type="Proteomes" id="UP001054837"/>
    </source>
</evidence>
<evidence type="ECO:0000313" key="2">
    <source>
        <dbReference type="EMBL" id="GIY26435.1"/>
    </source>
</evidence>
<protein>
    <submittedName>
        <fullName evidence="2">Uncharacterized protein</fullName>
    </submittedName>
</protein>